<feature type="domain" description="Duffy-antigen binding" evidence="5">
    <location>
        <begin position="1169"/>
        <end position="1345"/>
    </location>
</feature>
<dbReference type="OrthoDB" id="379185at2759"/>
<dbReference type="InterPro" id="IPR008602">
    <property type="entry name" value="Duffy-antigen-binding"/>
</dbReference>
<feature type="coiled-coil region" evidence="1">
    <location>
        <begin position="1385"/>
        <end position="1419"/>
    </location>
</feature>
<evidence type="ECO:0000256" key="2">
    <source>
        <dbReference type="SAM" id="MobiDB-lite"/>
    </source>
</evidence>
<dbReference type="FunFam" id="1.20.58.830:FF:000021">
    <property type="entry name" value="Erythrocyte membrane protein 1, PfEMP1"/>
    <property type="match status" value="1"/>
</dbReference>
<keyword evidence="3" id="KW-0472">Membrane</keyword>
<dbReference type="SUPFAM" id="SSF140924">
    <property type="entry name" value="Duffy binding domain-like"/>
    <property type="match status" value="5"/>
</dbReference>
<dbReference type="Gene3D" id="1.20.58.1930">
    <property type="match status" value="1"/>
</dbReference>
<evidence type="ECO:0000256" key="3">
    <source>
        <dbReference type="SAM" id="Phobius"/>
    </source>
</evidence>
<evidence type="ECO:0000259" key="6">
    <source>
        <dbReference type="Pfam" id="PF18562"/>
    </source>
</evidence>
<feature type="region of interest" description="Disordered" evidence="2">
    <location>
        <begin position="1011"/>
        <end position="1032"/>
    </location>
</feature>
<feature type="transmembrane region" description="Helical" evidence="3">
    <location>
        <begin position="2033"/>
        <end position="2055"/>
    </location>
</feature>
<feature type="domain" description="Cysteine-rich interdomain region 1 gamma" evidence="6">
    <location>
        <begin position="809"/>
        <end position="855"/>
    </location>
</feature>
<accession>A0A024WFM3</accession>
<dbReference type="GO" id="GO:0046789">
    <property type="term" value="F:host cell surface receptor binding"/>
    <property type="evidence" value="ECO:0007669"/>
    <property type="project" value="InterPro"/>
</dbReference>
<dbReference type="EMBL" id="KI926005">
    <property type="protein sequence ID" value="ETW45648.1"/>
    <property type="molecule type" value="Genomic_DNA"/>
</dbReference>
<dbReference type="Pfam" id="PF22672">
    <property type="entry name" value="DBL_C"/>
    <property type="match status" value="2"/>
</dbReference>
<evidence type="ECO:0008006" key="10">
    <source>
        <dbReference type="Google" id="ProtNLM"/>
    </source>
</evidence>
<feature type="compositionally biased region" description="Pro residues" evidence="2">
    <location>
        <begin position="1882"/>
        <end position="1902"/>
    </location>
</feature>
<organism evidence="8 9">
    <name type="scientific">Plasmodium falciparum MaliPS096_E11</name>
    <dbReference type="NCBI Taxonomy" id="1036727"/>
    <lineage>
        <taxon>Eukaryota</taxon>
        <taxon>Sar</taxon>
        <taxon>Alveolata</taxon>
        <taxon>Apicomplexa</taxon>
        <taxon>Aconoidasida</taxon>
        <taxon>Haemosporida</taxon>
        <taxon>Plasmodiidae</taxon>
        <taxon>Plasmodium</taxon>
        <taxon>Plasmodium (Laverania)</taxon>
    </lineage>
</organism>
<feature type="domain" description="Duffy-binding-like" evidence="4">
    <location>
        <begin position="872"/>
        <end position="1015"/>
    </location>
</feature>
<dbReference type="Pfam" id="PF03011">
    <property type="entry name" value="PFEMP"/>
    <property type="match status" value="1"/>
</dbReference>
<dbReference type="Gene3D" id="1.20.58.830">
    <property type="match status" value="4"/>
</dbReference>
<feature type="domain" description="Duffy-binding-like" evidence="7">
    <location>
        <begin position="620"/>
        <end position="761"/>
    </location>
</feature>
<keyword evidence="1" id="KW-0175">Coiled coil</keyword>
<dbReference type="FunFam" id="1.20.58.1930:FF:000001">
    <property type="entry name" value="Erythrocyte membrane protein 1, PfEMP1"/>
    <property type="match status" value="1"/>
</dbReference>
<evidence type="ECO:0000313" key="9">
    <source>
        <dbReference type="Proteomes" id="UP000030699"/>
    </source>
</evidence>
<dbReference type="InterPro" id="IPR054595">
    <property type="entry name" value="DBL_C"/>
</dbReference>
<dbReference type="Pfam" id="PF18562">
    <property type="entry name" value="CIDR1_gamma"/>
    <property type="match status" value="1"/>
</dbReference>
<feature type="domain" description="Duffy-binding-like" evidence="7">
    <location>
        <begin position="196"/>
        <end position="295"/>
    </location>
</feature>
<feature type="domain" description="Duffy-antigen binding" evidence="5">
    <location>
        <begin position="1"/>
        <end position="147"/>
    </location>
</feature>
<evidence type="ECO:0000259" key="7">
    <source>
        <dbReference type="Pfam" id="PF22672"/>
    </source>
</evidence>
<dbReference type="Gene3D" id="1.20.1310.20">
    <property type="entry name" value="Duffy-antigen binding domain"/>
    <property type="match status" value="4"/>
</dbReference>
<dbReference type="Pfam" id="PF05424">
    <property type="entry name" value="Duffy_binding"/>
    <property type="match status" value="4"/>
</dbReference>
<dbReference type="InterPro" id="IPR004258">
    <property type="entry name" value="DBL"/>
</dbReference>
<evidence type="ECO:0000313" key="8">
    <source>
        <dbReference type="EMBL" id="ETW45648.1"/>
    </source>
</evidence>
<dbReference type="InterPro" id="IPR041480">
    <property type="entry name" value="CIDR1_gamma"/>
</dbReference>
<keyword evidence="3" id="KW-1133">Transmembrane helix</keyword>
<sequence length="2056" mass="235197">MPPRRIKLCVNNLQNLSEKTSIGLRKAFIECAAIETHFLWKYYKIKNPEADDNLEKGIIPGYFKRQMFYTYGDYRDLCLDKDIGTDVDKVKSNIREVFENSNRNGGTTITAEHWWKGNGPLIWHGMLCALTYKDNSETGPKGKTPEQDQSLKSVLWDTNKNTPIEKYQYNSVKFSDKSTTLEEFAKKPQFLRWMTEWGEEFCKKRKEQVETLKGQCTNCEVSSDGKICEKNSEGCTKCREECTKYQTWLKDWKDNYNKQKDKFKIDKENDQDAKQSDHAYQYLGTILQKICKSDSTNGDCEYKCMEATSTQTKENKLPDGNTNNMPASLDDEPQEVKGKCNCTPPPDACTIVDAILGNRSGRSYAEGCKWKYGTMPRGGLEGWLCNSSGDNGRSSEDGDKCIPPRRQRLYVKDLQDLTEEKSPLDLRKAFIETAAIETFFSWHEFKKEKEREEKEKNEQDVQYKSSVLENLQKQLKNGEIDDEFKRQMFYTFADYRDIFFGKDVDNGKKVGEDSATTSISEKIANILKGDSQPSSGQPNNKREEWWNKYGKDIWDGMICALSYNTETKIKDEEVSTQLTKEKKSDYDYNRVTFIGGFNDNSITKLTDFVKRPTFFRWLEEWADEFCRKKKIKIDKIKENCRGKDGNRYSSGDGEDCENIDNQDYHIDSKLKYPSCAISCKSYKQWINTKIDEFNKQEKIYHRENNNFDNNNYDNEFYTTLKEKYSTVRKFLASLKDGPCCKNNTKDSKINFNNTEETFGPAENCAPCPVFGVKCDKGDCNDTKKKTCNGKKIGVTDVIKNMEQPIEKGDMLVHDNTDKGFEGVLDECQNAGIFDGIRKEQWKCGTVCGVDICELKTSDEQKNDKQIILIRALFKRWIETFLEDYNKINDKISHCTKNGENKCIKGCKNKCNCVEKWITKKKDEWKNVRDRYIKQYSDKNSEVYEVRSFLEQAPFDSDVQKAIKPLTGLSDFEDSIVCNGTTSARKEKGTEKDVVICLLDKLQKQIETCQTKHKETSGNTCSPPPNPDTQTDTPLPLESFPPPFCNVPANPCSEALATNVVGVEVLAEILHQEAKEKMVENSVLVGGEGSKTKGENKSSLIGDIKEMKFNNGSNGSDLAKDICKIDKNYSNDIRRNRPGYKGPCESKDQRFTIGTSWISGDSISKDHKDVYMPPRRQHFCTSNLEKLNVDNVTGSTNINASFLVDVLLAAKEEAEDIKKKYNEKQNDGKNGLRKDQATTCRAVRYSFADIGDIIKGTDLWDQNSGEVTTQNNLVQIFKQIKEKLPGDTKNNYNGANDISKLRKDWWEANRYQVWNAMKCPTKPPVTTNCDTTTVTPLDDYIPQRLRWMTEWAEWYCKIQKKEYDKLKETCGKCMEKGKCTQGNGECDNCKRACNAYKEKVKQWENQWTKIKEKYEELYKKASTPGATSSNDPKDEEDVVSFLKKLHKQNKDNNNIYSTAAGYIHQELPNVGCVSQKFFCNTNGNEDKYVFREKPKDHDEACGCDSRTAPVTKNEEACEIVKVIFNRKSATDDIEGCKPKKNYKPWNCTSSQFKSGHTGACMPPRRQKLCVINLKTFKPKKLVELRNAFIKCAAIETHFLWKYYKTKNSEAHDDLKKGTIPEKFKRQMFYTFGDYRDLCLDKDIGKDVSDVENYIKGVLTDSTKNGGTLPTAEQRKNWWDEIKNDVWKGMLCALSYDTEKRAFKQNVHTNLIDAKNNNTYSLVKFSGGNNSTTLEEFAQRPQFLRWFTEWGEEFCKEHKVKFDALQKACPKDTCGDESTKQQCSAACKAYKEWLQKWKENYKTQNKKFDKDKTTNKYKEDPSAIEARNSSSARAYLEKELQKLCVKNGDCKCMEHKSKQSPNNTDMPASLDKEPEEVEGRCTCKPPPTKPEAPLPPPPSGPPAERPGGSGHDHRARSEDGENRAARPRPPPAPTGESLGRILPPLAPGEEIHSGSESDSDEEEEIDDAENEDDDDVGAGDEEDEQSSDEFYEDDSDSETEDEDQDEHEDVTDSLSHSESRPKQLPRDLSPELKNAMLSSTIMWSVGIGFAALTYFLLK</sequence>
<feature type="non-terminal residue" evidence="8">
    <location>
        <position position="2056"/>
    </location>
</feature>
<protein>
    <recommendedName>
        <fullName evidence="10">Duffy-binding-like domain-containing protein</fullName>
    </recommendedName>
</protein>
<dbReference type="Proteomes" id="UP000030699">
    <property type="component" value="Unassembled WGS sequence"/>
</dbReference>
<dbReference type="InterPro" id="IPR042202">
    <property type="entry name" value="Duffy-ag-bd_sf"/>
</dbReference>
<reference evidence="8 9" key="1">
    <citation type="submission" date="2013-02" db="EMBL/GenBank/DDBJ databases">
        <title>The Genome Annotation of Plasmodium falciparum MaliPS096_E11.</title>
        <authorList>
            <consortium name="The Broad Institute Genome Sequencing Platform"/>
            <consortium name="The Broad Institute Genome Sequencing Center for Infectious Disease"/>
            <person name="Neafsey D."/>
            <person name="Hoffman S."/>
            <person name="Volkman S."/>
            <person name="Rosenthal P."/>
            <person name="Walker B."/>
            <person name="Young S.K."/>
            <person name="Zeng Q."/>
            <person name="Gargeya S."/>
            <person name="Fitzgerald M."/>
            <person name="Haas B."/>
            <person name="Abouelleil A."/>
            <person name="Allen A.W."/>
            <person name="Alvarado L."/>
            <person name="Arachchi H.M."/>
            <person name="Berlin A.M."/>
            <person name="Chapman S.B."/>
            <person name="Gainer-Dewar J."/>
            <person name="Goldberg J."/>
            <person name="Griggs A."/>
            <person name="Gujja S."/>
            <person name="Hansen M."/>
            <person name="Howarth C."/>
            <person name="Imamovic A."/>
            <person name="Ireland A."/>
            <person name="Larimer J."/>
            <person name="McCowan C."/>
            <person name="Murphy C."/>
            <person name="Pearson M."/>
            <person name="Poon T.W."/>
            <person name="Priest M."/>
            <person name="Roberts A."/>
            <person name="Saif S."/>
            <person name="Shea T."/>
            <person name="Sisk P."/>
            <person name="Sykes S."/>
            <person name="Wortman J."/>
            <person name="Nusbaum C."/>
            <person name="Birren B."/>
        </authorList>
    </citation>
    <scope>NUCLEOTIDE SEQUENCE [LARGE SCALE GENOMIC DNA]</scope>
    <source>
        <strain evidence="8 9">MaliPS096_E11</strain>
    </source>
</reference>
<gene>
    <name evidence="8" type="ORF">PFMALIP_06293</name>
</gene>
<feature type="domain" description="Duffy-antigen binding" evidence="5">
    <location>
        <begin position="1557"/>
        <end position="1706"/>
    </location>
</feature>
<evidence type="ECO:0000259" key="4">
    <source>
        <dbReference type="Pfam" id="PF03011"/>
    </source>
</evidence>
<feature type="domain" description="Duffy-antigen binding" evidence="5">
    <location>
        <begin position="400"/>
        <end position="586"/>
    </location>
</feature>
<keyword evidence="3" id="KW-0812">Transmembrane</keyword>
<reference evidence="8 9" key="2">
    <citation type="submission" date="2013-02" db="EMBL/GenBank/DDBJ databases">
        <title>The Genome Sequence of Plasmodium falciparum MaliPS096_E11.</title>
        <authorList>
            <consortium name="The Broad Institute Genome Sequencing Platform"/>
            <consortium name="The Broad Institute Genome Sequencing Center for Infectious Disease"/>
            <person name="Neafsey D."/>
            <person name="Cheeseman I."/>
            <person name="Volkman S."/>
            <person name="Adams J."/>
            <person name="Walker B."/>
            <person name="Young S.K."/>
            <person name="Zeng Q."/>
            <person name="Gargeya S."/>
            <person name="Fitzgerald M."/>
            <person name="Haas B."/>
            <person name="Abouelleil A."/>
            <person name="Alvarado L."/>
            <person name="Arachchi H.M."/>
            <person name="Berlin A.M."/>
            <person name="Chapman S.B."/>
            <person name="Dewar J."/>
            <person name="Goldberg J."/>
            <person name="Griggs A."/>
            <person name="Gujja S."/>
            <person name="Hansen M."/>
            <person name="Howarth C."/>
            <person name="Imamovic A."/>
            <person name="Larimer J."/>
            <person name="McCowan C."/>
            <person name="Murphy C."/>
            <person name="Neiman D."/>
            <person name="Pearson M."/>
            <person name="Priest M."/>
            <person name="Roberts A."/>
            <person name="Saif S."/>
            <person name="Shea T."/>
            <person name="Sisk P."/>
            <person name="Sykes S."/>
            <person name="Wortman J."/>
            <person name="Nusbaum C."/>
            <person name="Birren B."/>
        </authorList>
    </citation>
    <scope>NUCLEOTIDE SEQUENCE [LARGE SCALE GENOMIC DNA]</scope>
    <source>
        <strain evidence="8 9">MaliPS096_E11</strain>
    </source>
</reference>
<dbReference type="FunFam" id="1.20.1310.20:FF:000017">
    <property type="entry name" value="Erythrocyte membrane protein 1, PfEMP1"/>
    <property type="match status" value="1"/>
</dbReference>
<feature type="compositionally biased region" description="Acidic residues" evidence="2">
    <location>
        <begin position="1955"/>
        <end position="2009"/>
    </location>
</feature>
<evidence type="ECO:0000259" key="5">
    <source>
        <dbReference type="Pfam" id="PF05424"/>
    </source>
</evidence>
<feature type="compositionally biased region" description="Basic and acidic residues" evidence="2">
    <location>
        <begin position="1908"/>
        <end position="1922"/>
    </location>
</feature>
<feature type="region of interest" description="Disordered" evidence="2">
    <location>
        <begin position="1853"/>
        <end position="2026"/>
    </location>
</feature>
<name>A0A024WFM3_PLAFA</name>
<evidence type="ECO:0000256" key="1">
    <source>
        <dbReference type="SAM" id="Coils"/>
    </source>
</evidence>
<feature type="region of interest" description="Disordered" evidence="2">
    <location>
        <begin position="313"/>
        <end position="337"/>
    </location>
</feature>
<proteinExistence type="predicted"/>
<dbReference type="GO" id="GO:0016020">
    <property type="term" value="C:membrane"/>
    <property type="evidence" value="ECO:0007669"/>
    <property type="project" value="InterPro"/>
</dbReference>
<feature type="compositionally biased region" description="Basic and acidic residues" evidence="2">
    <location>
        <begin position="2013"/>
        <end position="2026"/>
    </location>
</feature>